<dbReference type="PANTHER" id="PTHR11040:SF44">
    <property type="entry name" value="PROTEIN ZNTC-RELATED"/>
    <property type="match status" value="1"/>
</dbReference>
<sequence length="390" mass="41991">MSNTNCSGGTAELEACRDESAAFILKMVAIAAILTAGVAGVAIPLVGKSGRFLCPDSNVFFTAKAFAAGVILATGFVHMLPDAMSALTNTCLPTFPWLDFPFSGFFAMMAALATLLVDFVGTQYYERKQEKQRAGQLARVDLVSSTDSEIVEVKERNGGKVFGEEEGGGMHIVGIHAHAAHHRHNHPHGKDACEGNMVEHCTALTCTHMVCFESVMFFRLKYRGCLPYGNIYFSTHRIHVLELGIVSHSIIIGLSLGVSNSPCTIRPLIVALSFHQFFEGFALGGCISQAQFKTLHATLMACCFAFTTPAGIAVGTGISSFYNRHSPRALIIEGTLDSISAGILVYMALVDLIAADFLNKRMSCNVRLQVVSYFALFLGAGLMSLLAIWA</sequence>
<dbReference type="GO" id="GO:0005385">
    <property type="term" value="F:zinc ion transmembrane transporter activity"/>
    <property type="evidence" value="ECO:0007669"/>
    <property type="project" value="InterPro"/>
</dbReference>
<dbReference type="EMBL" id="BJWL01000026">
    <property type="protein sequence ID" value="GFZ17216.1"/>
    <property type="molecule type" value="Genomic_DNA"/>
</dbReference>
<evidence type="ECO:0000256" key="5">
    <source>
        <dbReference type="ARBA" id="ARBA00022989"/>
    </source>
</evidence>
<gene>
    <name evidence="9" type="ORF">Acr_26g0004860</name>
</gene>
<proteinExistence type="inferred from homology"/>
<name>A0A7J0H2A6_9ERIC</name>
<evidence type="ECO:0000256" key="3">
    <source>
        <dbReference type="ARBA" id="ARBA00022448"/>
    </source>
</evidence>
<keyword evidence="10" id="KW-1185">Reference proteome</keyword>
<evidence type="ECO:0000256" key="4">
    <source>
        <dbReference type="ARBA" id="ARBA00022692"/>
    </source>
</evidence>
<evidence type="ECO:0000256" key="8">
    <source>
        <dbReference type="RuleBase" id="RU362088"/>
    </source>
</evidence>
<evidence type="ECO:0000256" key="2">
    <source>
        <dbReference type="ARBA" id="ARBA00006939"/>
    </source>
</evidence>
<feature type="transmembrane region" description="Helical" evidence="8">
    <location>
        <begin position="339"/>
        <end position="358"/>
    </location>
</feature>
<dbReference type="Proteomes" id="UP000585474">
    <property type="component" value="Unassembled WGS sequence"/>
</dbReference>
<comment type="subcellular location">
    <subcellularLocation>
        <location evidence="1 8">Membrane</location>
        <topology evidence="1 8">Multi-pass membrane protein</topology>
    </subcellularLocation>
</comment>
<feature type="transmembrane region" description="Helical" evidence="8">
    <location>
        <begin position="299"/>
        <end position="319"/>
    </location>
</feature>
<dbReference type="InterPro" id="IPR003689">
    <property type="entry name" value="ZIP"/>
</dbReference>
<protein>
    <submittedName>
        <fullName evidence="9">Iron regulated transporter 3</fullName>
    </submittedName>
</protein>
<evidence type="ECO:0000256" key="7">
    <source>
        <dbReference type="ARBA" id="ARBA00023136"/>
    </source>
</evidence>
<feature type="transmembrane region" description="Helical" evidence="8">
    <location>
        <begin position="23"/>
        <end position="47"/>
    </location>
</feature>
<dbReference type="PANTHER" id="PTHR11040">
    <property type="entry name" value="ZINC/IRON TRANSPORTER"/>
    <property type="match status" value="1"/>
</dbReference>
<comment type="caution">
    <text evidence="9">The sequence shown here is derived from an EMBL/GenBank/DDBJ whole genome shotgun (WGS) entry which is preliminary data.</text>
</comment>
<evidence type="ECO:0000313" key="9">
    <source>
        <dbReference type="EMBL" id="GFZ17216.1"/>
    </source>
</evidence>
<dbReference type="Pfam" id="PF02535">
    <property type="entry name" value="Zip"/>
    <property type="match status" value="1"/>
</dbReference>
<evidence type="ECO:0000256" key="1">
    <source>
        <dbReference type="ARBA" id="ARBA00004141"/>
    </source>
</evidence>
<keyword evidence="3 8" id="KW-0813">Transport</keyword>
<reference evidence="9 10" key="1">
    <citation type="submission" date="2019-07" db="EMBL/GenBank/DDBJ databases">
        <title>De Novo Assembly of kiwifruit Actinidia rufa.</title>
        <authorList>
            <person name="Sugita-Konishi S."/>
            <person name="Sato K."/>
            <person name="Mori E."/>
            <person name="Abe Y."/>
            <person name="Kisaki G."/>
            <person name="Hamano K."/>
            <person name="Suezawa K."/>
            <person name="Otani M."/>
            <person name="Fukuda T."/>
            <person name="Manabe T."/>
            <person name="Gomi K."/>
            <person name="Tabuchi M."/>
            <person name="Akimitsu K."/>
            <person name="Kataoka I."/>
        </authorList>
    </citation>
    <scope>NUCLEOTIDE SEQUENCE [LARGE SCALE GENOMIC DNA]</scope>
    <source>
        <strain evidence="10">cv. Fuchu</strain>
    </source>
</reference>
<dbReference type="NCBIfam" id="TIGR00820">
    <property type="entry name" value="zip"/>
    <property type="match status" value="1"/>
</dbReference>
<dbReference type="AlphaFoldDB" id="A0A7J0H2A6"/>
<keyword evidence="4 8" id="KW-0812">Transmembrane</keyword>
<keyword evidence="6 8" id="KW-0406">Ion transport</keyword>
<organism evidence="9 10">
    <name type="scientific">Actinidia rufa</name>
    <dbReference type="NCBI Taxonomy" id="165716"/>
    <lineage>
        <taxon>Eukaryota</taxon>
        <taxon>Viridiplantae</taxon>
        <taxon>Streptophyta</taxon>
        <taxon>Embryophyta</taxon>
        <taxon>Tracheophyta</taxon>
        <taxon>Spermatophyta</taxon>
        <taxon>Magnoliopsida</taxon>
        <taxon>eudicotyledons</taxon>
        <taxon>Gunneridae</taxon>
        <taxon>Pentapetalae</taxon>
        <taxon>asterids</taxon>
        <taxon>Ericales</taxon>
        <taxon>Actinidiaceae</taxon>
        <taxon>Actinidia</taxon>
    </lineage>
</organism>
<accession>A0A7J0H2A6</accession>
<feature type="transmembrane region" description="Helical" evidence="8">
    <location>
        <begin position="100"/>
        <end position="121"/>
    </location>
</feature>
<evidence type="ECO:0000313" key="10">
    <source>
        <dbReference type="Proteomes" id="UP000585474"/>
    </source>
</evidence>
<dbReference type="GO" id="GO:0005886">
    <property type="term" value="C:plasma membrane"/>
    <property type="evidence" value="ECO:0007669"/>
    <property type="project" value="TreeGrafter"/>
</dbReference>
<keyword evidence="5 8" id="KW-1133">Transmembrane helix</keyword>
<comment type="caution">
    <text evidence="8">Lacks conserved residue(s) required for the propagation of feature annotation.</text>
</comment>
<comment type="similarity">
    <text evidence="2 8">Belongs to the ZIP transporter (TC 2.A.5) family.</text>
</comment>
<dbReference type="OrthoDB" id="448280at2759"/>
<dbReference type="InterPro" id="IPR004698">
    <property type="entry name" value="Zn/Fe_permease_fun/pln"/>
</dbReference>
<evidence type="ECO:0000256" key="6">
    <source>
        <dbReference type="ARBA" id="ARBA00023065"/>
    </source>
</evidence>
<feature type="transmembrane region" description="Helical" evidence="8">
    <location>
        <begin position="59"/>
        <end position="80"/>
    </location>
</feature>
<keyword evidence="7 8" id="KW-0472">Membrane</keyword>
<feature type="transmembrane region" description="Helical" evidence="8">
    <location>
        <begin position="370"/>
        <end position="389"/>
    </location>
</feature>